<dbReference type="EMBL" id="VSSQ01012116">
    <property type="protein sequence ID" value="MPM48480.1"/>
    <property type="molecule type" value="Genomic_DNA"/>
</dbReference>
<dbReference type="InterPro" id="IPR027417">
    <property type="entry name" value="P-loop_NTPase"/>
</dbReference>
<dbReference type="PANTHER" id="PTHR30050">
    <property type="entry name" value="CHROMOSOMAL REPLICATION INITIATOR PROTEIN DNAA"/>
    <property type="match status" value="1"/>
</dbReference>
<dbReference type="GO" id="GO:0005524">
    <property type="term" value="F:ATP binding"/>
    <property type="evidence" value="ECO:0007669"/>
    <property type="project" value="UniProtKB-KW"/>
</dbReference>
<feature type="domain" description="IstB-like ATP-binding" evidence="3">
    <location>
        <begin position="11"/>
        <end position="245"/>
    </location>
</feature>
<dbReference type="PANTHER" id="PTHR30050:SF4">
    <property type="entry name" value="ATP-BINDING PROTEIN RV3427C IN INSERTION SEQUENCE-RELATED"/>
    <property type="match status" value="1"/>
</dbReference>
<dbReference type="InterPro" id="IPR047661">
    <property type="entry name" value="IstB"/>
</dbReference>
<dbReference type="Gene3D" id="3.40.50.300">
    <property type="entry name" value="P-loop containing nucleotide triphosphate hydrolases"/>
    <property type="match status" value="1"/>
</dbReference>
<name>A0A645A5N3_9ZZZZ</name>
<dbReference type="CDD" id="cd00009">
    <property type="entry name" value="AAA"/>
    <property type="match status" value="1"/>
</dbReference>
<accession>A0A645A5N3</accession>
<dbReference type="Pfam" id="PF01695">
    <property type="entry name" value="IstB_IS21"/>
    <property type="match status" value="1"/>
</dbReference>
<keyword evidence="1" id="KW-0547">Nucleotide-binding</keyword>
<evidence type="ECO:0000256" key="1">
    <source>
        <dbReference type="ARBA" id="ARBA00022741"/>
    </source>
</evidence>
<evidence type="ECO:0000313" key="4">
    <source>
        <dbReference type="EMBL" id="MPM48480.1"/>
    </source>
</evidence>
<dbReference type="PIRSF" id="PIRSF003073">
    <property type="entry name" value="DNAC_TnpB_IstB"/>
    <property type="match status" value="1"/>
</dbReference>
<dbReference type="InterPro" id="IPR028350">
    <property type="entry name" value="DNAC/IstB-like"/>
</dbReference>
<reference evidence="4" key="1">
    <citation type="submission" date="2019-08" db="EMBL/GenBank/DDBJ databases">
        <authorList>
            <person name="Kucharzyk K."/>
            <person name="Murdoch R.W."/>
            <person name="Higgins S."/>
            <person name="Loffler F."/>
        </authorList>
    </citation>
    <scope>NUCLEOTIDE SEQUENCE</scope>
</reference>
<protein>
    <submittedName>
        <fullName evidence="4">IS21 family transposase ISBf1</fullName>
    </submittedName>
</protein>
<dbReference type="GO" id="GO:0006260">
    <property type="term" value="P:DNA replication"/>
    <property type="evidence" value="ECO:0007669"/>
    <property type="project" value="TreeGrafter"/>
</dbReference>
<dbReference type="SUPFAM" id="SSF52540">
    <property type="entry name" value="P-loop containing nucleoside triphosphate hydrolases"/>
    <property type="match status" value="1"/>
</dbReference>
<sequence length="250" mass="29015">MSQYIHLIKKQAVRLRLSCLGNNISTLIREAEENALSYDELIHHLLAFEIRERDDKQRQLRMKIAKLPLNHDLDAYDFRESPGISPAQLNQLRQLNWLENCYNILLNGPSGTGKTFLSAGLAYDALQRGYKVCFRNITDILSTLRLMELTPTAQKEYKRLTGAQLIIIDDLMSLPVEREDGNRFFVFINRMYEQTSFIITTNKSPSQWAQSLGDEVLATALLDRLLYKCQLIQLKGKSYRMQHRTNIFEE</sequence>
<evidence type="ECO:0000256" key="2">
    <source>
        <dbReference type="ARBA" id="ARBA00022840"/>
    </source>
</evidence>
<keyword evidence="2" id="KW-0067">ATP-binding</keyword>
<gene>
    <name evidence="4" type="ORF">SDC9_95205</name>
</gene>
<comment type="caution">
    <text evidence="4">The sequence shown here is derived from an EMBL/GenBank/DDBJ whole genome shotgun (WGS) entry which is preliminary data.</text>
</comment>
<organism evidence="4">
    <name type="scientific">bioreactor metagenome</name>
    <dbReference type="NCBI Taxonomy" id="1076179"/>
    <lineage>
        <taxon>unclassified sequences</taxon>
        <taxon>metagenomes</taxon>
        <taxon>ecological metagenomes</taxon>
    </lineage>
</organism>
<dbReference type="InterPro" id="IPR002611">
    <property type="entry name" value="IstB_ATP-bd"/>
</dbReference>
<dbReference type="AlphaFoldDB" id="A0A645A5N3"/>
<evidence type="ECO:0000259" key="3">
    <source>
        <dbReference type="Pfam" id="PF01695"/>
    </source>
</evidence>
<proteinExistence type="predicted"/>
<dbReference type="NCBIfam" id="NF038214">
    <property type="entry name" value="IS21_help_AAA"/>
    <property type="match status" value="1"/>
</dbReference>